<proteinExistence type="predicted"/>
<protein>
    <recommendedName>
        <fullName evidence="4">Lipoprotein</fullName>
    </recommendedName>
</protein>
<reference evidence="3" key="1">
    <citation type="submission" date="2011-04" db="EMBL/GenBank/DDBJ databases">
        <title>The complete genome of plasmid of Treponema succinifaciens DSM 2489.</title>
        <authorList>
            <person name="Lucas S."/>
            <person name="Copeland A."/>
            <person name="Lapidus A."/>
            <person name="Bruce D."/>
            <person name="Goodwin L."/>
            <person name="Pitluck S."/>
            <person name="Peters L."/>
            <person name="Kyrpides N."/>
            <person name="Mavromatis K."/>
            <person name="Ivanova N."/>
            <person name="Ovchinnikova G."/>
            <person name="Teshima H."/>
            <person name="Detter J.C."/>
            <person name="Tapia R."/>
            <person name="Han C."/>
            <person name="Land M."/>
            <person name="Hauser L."/>
            <person name="Markowitz V."/>
            <person name="Cheng J.-F."/>
            <person name="Hugenholtz P."/>
            <person name="Woyke T."/>
            <person name="Wu D."/>
            <person name="Gronow S."/>
            <person name="Wellnitz S."/>
            <person name="Brambilla E."/>
            <person name="Klenk H.-P."/>
            <person name="Eisen J.A."/>
        </authorList>
    </citation>
    <scope>NUCLEOTIDE SEQUENCE [LARGE SCALE GENOMIC DNA]</scope>
    <source>
        <strain evidence="3">ATCC 33096 / DSM 2489 / 6091</strain>
        <plasmid evidence="3">Plasmid pTRESU01</plasmid>
    </source>
</reference>
<evidence type="ECO:0000313" key="3">
    <source>
        <dbReference type="Proteomes" id="UP000006852"/>
    </source>
</evidence>
<geneLocation type="plasmid" evidence="2 3">
    <name>pTRESU01</name>
</geneLocation>
<evidence type="ECO:0008006" key="4">
    <source>
        <dbReference type="Google" id="ProtNLM"/>
    </source>
</evidence>
<name>F2NYD1_TRES6</name>
<dbReference type="RefSeq" id="WP_013702680.1">
    <property type="nucleotide sequence ID" value="NC_015386.1"/>
</dbReference>
<evidence type="ECO:0000313" key="2">
    <source>
        <dbReference type="EMBL" id="AEB15430.1"/>
    </source>
</evidence>
<dbReference type="HOGENOM" id="CLU_634499_0_0_12"/>
<dbReference type="KEGG" id="tsu:Tresu_2568"/>
<dbReference type="Proteomes" id="UP000006852">
    <property type="component" value="Plasmid pTRESU01"/>
</dbReference>
<feature type="signal peptide" evidence="1">
    <location>
        <begin position="1"/>
        <end position="24"/>
    </location>
</feature>
<dbReference type="GeneID" id="302999681"/>
<keyword evidence="1" id="KW-0732">Signal</keyword>
<dbReference type="OrthoDB" id="9841987at2"/>
<organism evidence="2 3">
    <name type="scientific">Treponema succinifaciens (strain ATCC 33096 / DSM 2489 / 6091)</name>
    <dbReference type="NCBI Taxonomy" id="869209"/>
    <lineage>
        <taxon>Bacteria</taxon>
        <taxon>Pseudomonadati</taxon>
        <taxon>Spirochaetota</taxon>
        <taxon>Spirochaetia</taxon>
        <taxon>Spirochaetales</taxon>
        <taxon>Treponemataceae</taxon>
        <taxon>Treponema</taxon>
    </lineage>
</organism>
<dbReference type="AlphaFoldDB" id="F2NYD1"/>
<keyword evidence="3" id="KW-1185">Reference proteome</keyword>
<accession>F2NYD1</accession>
<evidence type="ECO:0000256" key="1">
    <source>
        <dbReference type="SAM" id="SignalP"/>
    </source>
</evidence>
<gene>
    <name evidence="2" type="ordered locus">Tresu_2568</name>
</gene>
<feature type="chain" id="PRO_5003287549" description="Lipoprotein" evidence="1">
    <location>
        <begin position="25"/>
        <end position="432"/>
    </location>
</feature>
<dbReference type="EMBL" id="CP002632">
    <property type="protein sequence ID" value="AEB15430.1"/>
    <property type="molecule type" value="Genomic_DNA"/>
</dbReference>
<sequence length="432" mass="49588">MRKLIKKIICIFFFIGLLAGPLFAFGNKSLKAPQADKKSKNVINMQEYYDNLSDMVPAIIFLSPDSTTGISDELLELFYTELKLQMVLNSYFKPVSMTKYLDGKYTEKKERNLFQFFNGIKGERYQVNLRGICKPKLFKCGENYIVYIAIFPFDNSGYPITSLRIIRKEKEIKDAVSNCLFELNLLMQKHEQRKVKLAINPFEISCRTLVEQKTGEFDFIKTSFSNQEGIELKETDDMFSYVFAHQATATGLYSASPMGMIPEYVTAKTTSTLVSTQSDYLINAKLVLSDKMNVITLNLIKTDSGVLVKTVKFFTKKLDVEEVWKFTNYFLSEITKSIYSEKNYKLLNDISIGGKAFYKNGMFAGWNLIDNFPIPAENSLINTGTMLISDLNSNPNNFYSNKNDDLFIFVNNNEIKIFRGREGAYVWNLLEK</sequence>
<keyword evidence="2" id="KW-0614">Plasmid</keyword>
<dbReference type="eggNOG" id="ENOG5032M2A">
    <property type="taxonomic scope" value="Bacteria"/>
</dbReference>